<evidence type="ECO:0000256" key="2">
    <source>
        <dbReference type="ARBA" id="ARBA00022617"/>
    </source>
</evidence>
<dbReference type="GO" id="GO:0004497">
    <property type="term" value="F:monooxygenase activity"/>
    <property type="evidence" value="ECO:0007669"/>
    <property type="project" value="UniProtKB-KW"/>
</dbReference>
<name>A0A158KDP5_9BURK</name>
<dbReference type="Gene3D" id="1.10.630.10">
    <property type="entry name" value="Cytochrome P450"/>
    <property type="match status" value="1"/>
</dbReference>
<dbReference type="PANTHER" id="PTHR46696">
    <property type="entry name" value="P450, PUTATIVE (EUROFUNG)-RELATED"/>
    <property type="match status" value="1"/>
</dbReference>
<evidence type="ECO:0000256" key="1">
    <source>
        <dbReference type="ARBA" id="ARBA00010617"/>
    </source>
</evidence>
<dbReference type="Proteomes" id="UP000054925">
    <property type="component" value="Unassembled WGS sequence"/>
</dbReference>
<dbReference type="AlphaFoldDB" id="A0A158KDP5"/>
<dbReference type="GO" id="GO:0005506">
    <property type="term" value="F:iron ion binding"/>
    <property type="evidence" value="ECO:0007669"/>
    <property type="project" value="InterPro"/>
</dbReference>
<dbReference type="GO" id="GO:0020037">
    <property type="term" value="F:heme binding"/>
    <property type="evidence" value="ECO:0007669"/>
    <property type="project" value="InterPro"/>
</dbReference>
<evidence type="ECO:0000256" key="5">
    <source>
        <dbReference type="ARBA" id="ARBA00023004"/>
    </source>
</evidence>
<dbReference type="PRINTS" id="PR00359">
    <property type="entry name" value="BP450"/>
</dbReference>
<comment type="caution">
    <text evidence="8">The sequence shown here is derived from an EMBL/GenBank/DDBJ whole genome shotgun (WGS) entry which is preliminary data.</text>
</comment>
<comment type="similarity">
    <text evidence="1 7">Belongs to the cytochrome P450 family.</text>
</comment>
<evidence type="ECO:0000313" key="8">
    <source>
        <dbReference type="EMBL" id="SAL78853.1"/>
    </source>
</evidence>
<dbReference type="GO" id="GO:0016705">
    <property type="term" value="F:oxidoreductase activity, acting on paired donors, with incorporation or reduction of molecular oxygen"/>
    <property type="evidence" value="ECO:0007669"/>
    <property type="project" value="InterPro"/>
</dbReference>
<dbReference type="FunFam" id="1.10.630.10:FF:000018">
    <property type="entry name" value="Cytochrome P450 monooxygenase"/>
    <property type="match status" value="1"/>
</dbReference>
<dbReference type="Pfam" id="PF00067">
    <property type="entry name" value="p450"/>
    <property type="match status" value="1"/>
</dbReference>
<dbReference type="PRINTS" id="PR00385">
    <property type="entry name" value="P450"/>
</dbReference>
<dbReference type="PANTHER" id="PTHR46696:SF1">
    <property type="entry name" value="CYTOCHROME P450 YJIB-RELATED"/>
    <property type="match status" value="1"/>
</dbReference>
<evidence type="ECO:0000256" key="6">
    <source>
        <dbReference type="ARBA" id="ARBA00023033"/>
    </source>
</evidence>
<dbReference type="EMBL" id="FCOL02000046">
    <property type="protein sequence ID" value="SAL78853.1"/>
    <property type="molecule type" value="Genomic_DNA"/>
</dbReference>
<dbReference type="InterPro" id="IPR002397">
    <property type="entry name" value="Cyt_P450_B"/>
</dbReference>
<evidence type="ECO:0000256" key="4">
    <source>
        <dbReference type="ARBA" id="ARBA00023002"/>
    </source>
</evidence>
<gene>
    <name evidence="8" type="ORF">AWB67_05340</name>
</gene>
<dbReference type="CDD" id="cd11030">
    <property type="entry name" value="CYP105-like"/>
    <property type="match status" value="1"/>
</dbReference>
<proteinExistence type="inferred from homology"/>
<keyword evidence="3 7" id="KW-0479">Metal-binding</keyword>
<keyword evidence="2 7" id="KW-0349">Heme</keyword>
<dbReference type="InterPro" id="IPR036396">
    <property type="entry name" value="Cyt_P450_sf"/>
</dbReference>
<evidence type="ECO:0000256" key="3">
    <source>
        <dbReference type="ARBA" id="ARBA00022723"/>
    </source>
</evidence>
<keyword evidence="4 7" id="KW-0560">Oxidoreductase</keyword>
<dbReference type="RefSeq" id="WP_235025328.1">
    <property type="nucleotide sequence ID" value="NZ_FCOL02000046.1"/>
</dbReference>
<dbReference type="InterPro" id="IPR017972">
    <property type="entry name" value="Cyt_P450_CS"/>
</dbReference>
<accession>A0A158KDP5</accession>
<protein>
    <submittedName>
        <fullName evidence="8">Cytochrome P450</fullName>
    </submittedName>
</protein>
<organism evidence="8 9">
    <name type="scientific">Caballeronia terrestris</name>
    <dbReference type="NCBI Taxonomy" id="1226301"/>
    <lineage>
        <taxon>Bacteria</taxon>
        <taxon>Pseudomonadati</taxon>
        <taxon>Pseudomonadota</taxon>
        <taxon>Betaproteobacteria</taxon>
        <taxon>Burkholderiales</taxon>
        <taxon>Burkholderiaceae</taxon>
        <taxon>Caballeronia</taxon>
    </lineage>
</organism>
<keyword evidence="5 7" id="KW-0408">Iron</keyword>
<keyword evidence="9" id="KW-1185">Reference proteome</keyword>
<keyword evidence="6 7" id="KW-0503">Monooxygenase</keyword>
<evidence type="ECO:0000256" key="7">
    <source>
        <dbReference type="RuleBase" id="RU000461"/>
    </source>
</evidence>
<dbReference type="PROSITE" id="PS00086">
    <property type="entry name" value="CYTOCHROME_P450"/>
    <property type="match status" value="1"/>
</dbReference>
<reference evidence="8" key="1">
    <citation type="submission" date="2016-01" db="EMBL/GenBank/DDBJ databases">
        <authorList>
            <person name="Peeters C."/>
        </authorList>
    </citation>
    <scope>NUCLEOTIDE SEQUENCE [LARGE SCALE GENOMIC DNA]</scope>
    <source>
        <strain evidence="8">LMG 22937</strain>
    </source>
</reference>
<evidence type="ECO:0000313" key="9">
    <source>
        <dbReference type="Proteomes" id="UP000054925"/>
    </source>
</evidence>
<dbReference type="SUPFAM" id="SSF48264">
    <property type="entry name" value="Cytochrome P450"/>
    <property type="match status" value="1"/>
</dbReference>
<sequence>MDDYKASAPAFPMRRCPFAPPPEYAEIRKNEGLSKVTMPDGTEAWIATRYDDVRAILGDPRFSTAPSTPGYPFIAPARAALLKAEYPPTIIRMDAPQHTKYRRMLSKEFMVHHIDAMRPELQQTVDTLLDEFIAKGSPADLFEDFALTVPTTVISRMLGVPYEDRDFFQERSKAKLDLTADPEVPVRAGAEMREYLDRLITEKMAHPGNRSDLISRLVTSQVVPGHMTREEALATIELLLMGGHETTANMIALGTLSLLTHPEQKDALVADPSLVRNTVEEMLRFHTIVHYNGPRVAMEDVEVAGTLIRKGEGVLALITAANRDPKAFDHPDQFDIRRPALHHVAFSYGVHQCLGQPLARAELQIVFTTLFQRLPKLRLAVPLDDIKFRYDAFVYGVDALPVEW</sequence>
<dbReference type="InterPro" id="IPR001128">
    <property type="entry name" value="Cyt_P450"/>
</dbReference>